<feature type="binding site" evidence="4">
    <location>
        <position position="206"/>
    </location>
    <ligand>
        <name>a divalent metal cation</name>
        <dbReference type="ChEBI" id="CHEBI:60240"/>
        <label>1</label>
    </ligand>
</feature>
<reference evidence="6" key="1">
    <citation type="submission" date="2011-06" db="EMBL/GenBank/DDBJ databases">
        <authorList>
            <consortium name="US DOE Joint Genome Institute (JGI-PGF)"/>
            <person name="Lucas S."/>
            <person name="Han J."/>
            <person name="Lapidus A."/>
            <person name="Cheng J.-F."/>
            <person name="Goodwin L."/>
            <person name="Pitluck S."/>
            <person name="Peters L."/>
            <person name="Land M.L."/>
            <person name="Hauser L."/>
            <person name="Vogl K."/>
            <person name="Liu Z."/>
            <person name="Overmann J."/>
            <person name="Frigaard N.-U."/>
            <person name="Bryant D.A."/>
            <person name="Woyke T.J."/>
        </authorList>
    </citation>
    <scope>NUCLEOTIDE SEQUENCE [LARGE SCALE GENOMIC DNA]</scope>
    <source>
        <strain evidence="6">970</strain>
    </source>
</reference>
<dbReference type="InterPro" id="IPR001130">
    <property type="entry name" value="TatD-like"/>
</dbReference>
<dbReference type="InterPro" id="IPR032466">
    <property type="entry name" value="Metal_Hydrolase"/>
</dbReference>
<dbReference type="AlphaFoldDB" id="H8Z3L2"/>
<dbReference type="CDD" id="cd01310">
    <property type="entry name" value="TatD_DNAse"/>
    <property type="match status" value="1"/>
</dbReference>
<gene>
    <name evidence="5" type="ORF">Thi970DRAFT_03613</name>
</gene>
<feature type="binding site" evidence="4">
    <location>
        <position position="95"/>
    </location>
    <ligand>
        <name>a divalent metal cation</name>
        <dbReference type="ChEBI" id="CHEBI:60240"/>
        <label>1</label>
    </ligand>
</feature>
<dbReference type="OrthoDB" id="9810005at2"/>
<dbReference type="FunFam" id="3.20.20.140:FF:000005">
    <property type="entry name" value="TatD family hydrolase"/>
    <property type="match status" value="1"/>
</dbReference>
<dbReference type="GO" id="GO:0046872">
    <property type="term" value="F:metal ion binding"/>
    <property type="evidence" value="ECO:0007669"/>
    <property type="project" value="UniProtKB-KW"/>
</dbReference>
<dbReference type="GO" id="GO:0004536">
    <property type="term" value="F:DNA nuclease activity"/>
    <property type="evidence" value="ECO:0007669"/>
    <property type="project" value="InterPro"/>
</dbReference>
<evidence type="ECO:0000313" key="6">
    <source>
        <dbReference type="Proteomes" id="UP000002964"/>
    </source>
</evidence>
<keyword evidence="6" id="KW-1185">Reference proteome</keyword>
<dbReference type="EMBL" id="JH603170">
    <property type="protein sequence ID" value="EIC20001.1"/>
    <property type="molecule type" value="Genomic_DNA"/>
</dbReference>
<dbReference type="GO" id="GO:0005829">
    <property type="term" value="C:cytosol"/>
    <property type="evidence" value="ECO:0007669"/>
    <property type="project" value="TreeGrafter"/>
</dbReference>
<evidence type="ECO:0000313" key="5">
    <source>
        <dbReference type="EMBL" id="EIC20001.1"/>
    </source>
</evidence>
<reference evidence="5 6" key="2">
    <citation type="submission" date="2011-11" db="EMBL/GenBank/DDBJ databases">
        <authorList>
            <consortium name="US DOE Joint Genome Institute"/>
            <person name="Lucas S."/>
            <person name="Han J."/>
            <person name="Lapidus A."/>
            <person name="Cheng J.-F."/>
            <person name="Goodwin L."/>
            <person name="Pitluck S."/>
            <person name="Peters L."/>
            <person name="Ovchinnikova G."/>
            <person name="Zhang X."/>
            <person name="Detter J.C."/>
            <person name="Han C."/>
            <person name="Tapia R."/>
            <person name="Land M."/>
            <person name="Hauser L."/>
            <person name="Kyrpides N."/>
            <person name="Ivanova N."/>
            <person name="Pagani I."/>
            <person name="Vogl K."/>
            <person name="Liu Z."/>
            <person name="Overmann J."/>
            <person name="Frigaard N.-U."/>
            <person name="Bryant D."/>
            <person name="Woyke T."/>
        </authorList>
    </citation>
    <scope>NUCLEOTIDE SEQUENCE [LARGE SCALE GENOMIC DNA]</scope>
    <source>
        <strain evidence="5 6">970</strain>
    </source>
</reference>
<accession>H8Z3L2</accession>
<feature type="binding site" evidence="4">
    <location>
        <position position="8"/>
    </location>
    <ligand>
        <name>a divalent metal cation</name>
        <dbReference type="ChEBI" id="CHEBI:60240"/>
        <label>1</label>
    </ligand>
</feature>
<name>H8Z3L2_9GAMM</name>
<dbReference type="InterPro" id="IPR015991">
    <property type="entry name" value="TatD/YcfH-like"/>
</dbReference>
<dbReference type="NCBIfam" id="TIGR00010">
    <property type="entry name" value="YchF/TatD family DNA exonuclease"/>
    <property type="match status" value="1"/>
</dbReference>
<dbReference type="PROSITE" id="PS01090">
    <property type="entry name" value="TATD_2"/>
    <property type="match status" value="1"/>
</dbReference>
<feature type="binding site" evidence="4">
    <location>
        <position position="6"/>
    </location>
    <ligand>
        <name>a divalent metal cation</name>
        <dbReference type="ChEBI" id="CHEBI:60240"/>
        <label>1</label>
    </ligand>
</feature>
<dbReference type="InterPro" id="IPR018228">
    <property type="entry name" value="DNase_TatD-rel_CS"/>
</dbReference>
<dbReference type="PIRSF" id="PIRSF005902">
    <property type="entry name" value="DNase_TatD"/>
    <property type="match status" value="1"/>
</dbReference>
<evidence type="ECO:0000256" key="4">
    <source>
        <dbReference type="PIRSR" id="PIRSR005902-1"/>
    </source>
</evidence>
<dbReference type="PANTHER" id="PTHR46124:SF2">
    <property type="entry name" value="D-AMINOACYL-TRNA DEACYLASE"/>
    <property type="match status" value="1"/>
</dbReference>
<dbReference type="RefSeq" id="WP_009150404.1">
    <property type="nucleotide sequence ID" value="NZ_CP121471.1"/>
</dbReference>
<dbReference type="Pfam" id="PF01026">
    <property type="entry name" value="TatD_DNase"/>
    <property type="match status" value="1"/>
</dbReference>
<evidence type="ECO:0000256" key="3">
    <source>
        <dbReference type="ARBA" id="ARBA00022801"/>
    </source>
</evidence>
<dbReference type="GO" id="GO:0016788">
    <property type="term" value="F:hydrolase activity, acting on ester bonds"/>
    <property type="evidence" value="ECO:0007669"/>
    <property type="project" value="InterPro"/>
</dbReference>
<dbReference type="Proteomes" id="UP000002964">
    <property type="component" value="Unassembled WGS sequence"/>
</dbReference>
<proteinExistence type="inferred from homology"/>
<dbReference type="Gene3D" id="3.20.20.140">
    <property type="entry name" value="Metal-dependent hydrolases"/>
    <property type="match status" value="1"/>
</dbReference>
<organism evidence="5 6">
    <name type="scientific">Thiorhodovibrio frisius</name>
    <dbReference type="NCBI Taxonomy" id="631362"/>
    <lineage>
        <taxon>Bacteria</taxon>
        <taxon>Pseudomonadati</taxon>
        <taxon>Pseudomonadota</taxon>
        <taxon>Gammaproteobacteria</taxon>
        <taxon>Chromatiales</taxon>
        <taxon>Chromatiaceae</taxon>
        <taxon>Thiorhodovibrio</taxon>
    </lineage>
</organism>
<dbReference type="SUPFAM" id="SSF51556">
    <property type="entry name" value="Metallo-dependent hydrolases"/>
    <property type="match status" value="1"/>
</dbReference>
<keyword evidence="2 4" id="KW-0479">Metal-binding</keyword>
<feature type="binding site" evidence="4">
    <location>
        <position position="131"/>
    </location>
    <ligand>
        <name>a divalent metal cation</name>
        <dbReference type="ChEBI" id="CHEBI:60240"/>
        <label>2</label>
    </ligand>
</feature>
<dbReference type="eggNOG" id="COG0084">
    <property type="taxonomic scope" value="Bacteria"/>
</dbReference>
<dbReference type="PROSITE" id="PS01137">
    <property type="entry name" value="TATD_1"/>
    <property type="match status" value="1"/>
</dbReference>
<dbReference type="HOGENOM" id="CLU_031506_4_2_6"/>
<dbReference type="PROSITE" id="PS01091">
    <property type="entry name" value="TATD_3"/>
    <property type="match status" value="1"/>
</dbReference>
<dbReference type="STRING" id="631362.Thi970DRAFT_03613"/>
<evidence type="ECO:0000256" key="2">
    <source>
        <dbReference type="ARBA" id="ARBA00022723"/>
    </source>
</evidence>
<keyword evidence="3 5" id="KW-0378">Hydrolase</keyword>
<evidence type="ECO:0000256" key="1">
    <source>
        <dbReference type="ARBA" id="ARBA00009275"/>
    </source>
</evidence>
<protein>
    <submittedName>
        <fullName evidence="5">Hydrolase, TatD family</fullName>
    </submittedName>
</protein>
<feature type="binding site" evidence="4">
    <location>
        <position position="156"/>
    </location>
    <ligand>
        <name>a divalent metal cation</name>
        <dbReference type="ChEBI" id="CHEBI:60240"/>
        <label>2</label>
    </ligand>
</feature>
<sequence>MLVDSHCHLDRVDLSAYDGDFAAMMEQAGQDGVRRMLCVAIDLEHYPAMRALVDPYPQVLVSVGVHPSEQQGHEPSVAELADLASADARVVAIGETGLDYHYNQGDLNWQRERFRRHIQAAHQCGKPLIIHSRDAREDTIAILRDENAAAVGGVMHCFTETWEMAQAALELGFYISFSGIVTFKSAESLREVARQVPLERLLIETDSPYLAPVPHRGKKNEPRLVPLVAEKIAEIRGLELAEVAEISARNFERLFLQPKWAA</sequence>
<dbReference type="PANTHER" id="PTHR46124">
    <property type="entry name" value="D-AMINOACYL-TRNA DEACYLASE"/>
    <property type="match status" value="1"/>
</dbReference>
<comment type="similarity">
    <text evidence="1">Belongs to the metallo-dependent hydrolases superfamily. TatD-type hydrolase family.</text>
</comment>